<name>A0A381W487_9ZZZZ</name>
<organism evidence="3">
    <name type="scientific">marine metagenome</name>
    <dbReference type="NCBI Taxonomy" id="408172"/>
    <lineage>
        <taxon>unclassified sequences</taxon>
        <taxon>metagenomes</taxon>
        <taxon>ecological metagenomes</taxon>
    </lineage>
</organism>
<comment type="cofactor">
    <cofactor evidence="1">
        <name>pyridoxal 5'-phosphate</name>
        <dbReference type="ChEBI" id="CHEBI:597326"/>
    </cofactor>
</comment>
<dbReference type="InterPro" id="IPR015422">
    <property type="entry name" value="PyrdxlP-dep_Trfase_small"/>
</dbReference>
<evidence type="ECO:0000256" key="1">
    <source>
        <dbReference type="ARBA" id="ARBA00001933"/>
    </source>
</evidence>
<dbReference type="EMBL" id="UINC01010653">
    <property type="protein sequence ID" value="SVA47304.1"/>
    <property type="molecule type" value="Genomic_DNA"/>
</dbReference>
<dbReference type="InterPro" id="IPR049704">
    <property type="entry name" value="Aminotrans_3_PPA_site"/>
</dbReference>
<dbReference type="PANTHER" id="PTHR43713">
    <property type="entry name" value="GLUTAMATE-1-SEMIALDEHYDE 2,1-AMINOMUTASE"/>
    <property type="match status" value="1"/>
</dbReference>
<dbReference type="Pfam" id="PF00202">
    <property type="entry name" value="Aminotran_3"/>
    <property type="match status" value="1"/>
</dbReference>
<dbReference type="GO" id="GO:0008483">
    <property type="term" value="F:transaminase activity"/>
    <property type="evidence" value="ECO:0007669"/>
    <property type="project" value="InterPro"/>
</dbReference>
<proteinExistence type="predicted"/>
<gene>
    <name evidence="3" type="ORF">METZ01_LOCUS100158</name>
</gene>
<accession>A0A381W487</accession>
<evidence type="ECO:0008006" key="4">
    <source>
        <dbReference type="Google" id="ProtNLM"/>
    </source>
</evidence>
<dbReference type="Gene3D" id="3.90.1150.10">
    <property type="entry name" value="Aspartate Aminotransferase, domain 1"/>
    <property type="match status" value="1"/>
</dbReference>
<dbReference type="AlphaFoldDB" id="A0A381W487"/>
<sequence>MDFDNSSIVSAYRAHSPTSAELAEAAGQLFPSGLTHDSRYLRPYGIYVEKAEGSRKWDVDGNEYVDYFGGHGALLLGHGHPEVIAAAHSALDAGSHFGAGHQHELRWAQVVQRLIPSAERVRFTSSGTEATHLALRLARAHTGRSKVLRLKGHFHGWNDHMTSGYSSHFDGSPTPGVLPGIAEGIKLIDPGDLDTAAEILQVDNDIAAIILEPTGASFGMVPLQADYLTGLRELTLRHEVLLIFDEVVTGFRVSRGGAQAHYGISPDLTTLAKILGGGLPGAAVAGREDLLEALDFGVSLANKREKIQHQGTFNANPVSAAAGHTALSIIEVTDACERANTYAERLRNRLNEVLATEDVSWAAYGTFSGFHLFTNPKNRHLDPLAFVPGEIDWQELKSNSATATDRFRLAMMVNGVDIAGWPGGVISAVHDDSDLEHTVAAFRESLKMLRADDLLG</sequence>
<protein>
    <recommendedName>
        <fullName evidence="4">Glutamate-1-semialdehyde 2,1-aminomutase</fullName>
    </recommendedName>
</protein>
<dbReference type="CDD" id="cd00610">
    <property type="entry name" value="OAT_like"/>
    <property type="match status" value="1"/>
</dbReference>
<dbReference type="PROSITE" id="PS00600">
    <property type="entry name" value="AA_TRANSFER_CLASS_3"/>
    <property type="match status" value="1"/>
</dbReference>
<keyword evidence="2" id="KW-0663">Pyridoxal phosphate</keyword>
<dbReference type="InterPro" id="IPR015424">
    <property type="entry name" value="PyrdxlP-dep_Trfase"/>
</dbReference>
<reference evidence="3" key="1">
    <citation type="submission" date="2018-05" db="EMBL/GenBank/DDBJ databases">
        <authorList>
            <person name="Lanie J.A."/>
            <person name="Ng W.-L."/>
            <person name="Kazmierczak K.M."/>
            <person name="Andrzejewski T.M."/>
            <person name="Davidsen T.M."/>
            <person name="Wayne K.J."/>
            <person name="Tettelin H."/>
            <person name="Glass J.I."/>
            <person name="Rusch D."/>
            <person name="Podicherti R."/>
            <person name="Tsui H.-C.T."/>
            <person name="Winkler M.E."/>
        </authorList>
    </citation>
    <scope>NUCLEOTIDE SEQUENCE</scope>
</reference>
<dbReference type="GO" id="GO:0030170">
    <property type="term" value="F:pyridoxal phosphate binding"/>
    <property type="evidence" value="ECO:0007669"/>
    <property type="project" value="InterPro"/>
</dbReference>
<dbReference type="InterPro" id="IPR005814">
    <property type="entry name" value="Aminotrans_3"/>
</dbReference>
<dbReference type="Gene3D" id="3.40.640.10">
    <property type="entry name" value="Type I PLP-dependent aspartate aminotransferase-like (Major domain)"/>
    <property type="match status" value="1"/>
</dbReference>
<dbReference type="PANTHER" id="PTHR43713:SF3">
    <property type="entry name" value="GLUTAMATE-1-SEMIALDEHYDE 2,1-AMINOMUTASE 1, CHLOROPLASTIC-RELATED"/>
    <property type="match status" value="1"/>
</dbReference>
<evidence type="ECO:0000313" key="3">
    <source>
        <dbReference type="EMBL" id="SVA47304.1"/>
    </source>
</evidence>
<dbReference type="InterPro" id="IPR015421">
    <property type="entry name" value="PyrdxlP-dep_Trfase_major"/>
</dbReference>
<evidence type="ECO:0000256" key="2">
    <source>
        <dbReference type="ARBA" id="ARBA00022898"/>
    </source>
</evidence>
<dbReference type="SUPFAM" id="SSF53383">
    <property type="entry name" value="PLP-dependent transferases"/>
    <property type="match status" value="1"/>
</dbReference>